<dbReference type="GeneID" id="55532943"/>
<comment type="caution">
    <text evidence="2">The sequence shown here is derived from an EMBL/GenBank/DDBJ whole genome shotgun (WGS) entry which is preliminary data.</text>
</comment>
<evidence type="ECO:0000313" key="3">
    <source>
        <dbReference type="Proteomes" id="UP000004980"/>
    </source>
</evidence>
<proteinExistence type="predicted"/>
<dbReference type="EMBL" id="AKAU01000055">
    <property type="protein sequence ID" value="EIN01576.1"/>
    <property type="molecule type" value="Genomic_DNA"/>
</dbReference>
<name>A0ABN0FRX4_9BURK</name>
<protein>
    <recommendedName>
        <fullName evidence="4">Lipoprotein</fullName>
    </recommendedName>
</protein>
<gene>
    <name evidence="2" type="ORF">WQE_08342</name>
</gene>
<dbReference type="Proteomes" id="UP000004980">
    <property type="component" value="Unassembled WGS sequence"/>
</dbReference>
<dbReference type="RefSeq" id="WP_007579541.1">
    <property type="nucleotide sequence ID" value="NZ_AKAU01000055.1"/>
</dbReference>
<keyword evidence="3" id="KW-1185">Reference proteome</keyword>
<evidence type="ECO:0000256" key="1">
    <source>
        <dbReference type="SAM" id="SignalP"/>
    </source>
</evidence>
<feature type="chain" id="PRO_5046458756" description="Lipoprotein" evidence="1">
    <location>
        <begin position="24"/>
        <end position="237"/>
    </location>
</feature>
<organism evidence="2 3">
    <name type="scientific">Paraburkholderia hospita</name>
    <dbReference type="NCBI Taxonomy" id="169430"/>
    <lineage>
        <taxon>Bacteria</taxon>
        <taxon>Pseudomonadati</taxon>
        <taxon>Pseudomonadota</taxon>
        <taxon>Betaproteobacteria</taxon>
        <taxon>Burkholderiales</taxon>
        <taxon>Burkholderiaceae</taxon>
        <taxon>Paraburkholderia</taxon>
    </lineage>
</organism>
<evidence type="ECO:0000313" key="2">
    <source>
        <dbReference type="EMBL" id="EIN01576.1"/>
    </source>
</evidence>
<evidence type="ECO:0008006" key="4">
    <source>
        <dbReference type="Google" id="ProtNLM"/>
    </source>
</evidence>
<keyword evidence="1" id="KW-0732">Signal</keyword>
<sequence length="237" mass="25593">MNIPSMCAIAWFALLSMPLQAVASGQACDRQPVHAERVQMIGRDMLVNGVPASVYGLEFDGTPDDVSDAFRTYWTGAHVPATGRRDASGMLLAALDGACHYVLVIPPRVEGSRTKGLMSVMRLDGADATHRIGASTVPLPEGARAVSDVESRDGRQTGRTWLLEVNGDTKDNAQRYARRLQEVGWRVVAQAPALRLDGSQRAMGDVLAMQRGSERIDAVFSNRNGHTEAVIHATTDP</sequence>
<reference evidence="2 3" key="1">
    <citation type="journal article" date="2012" name="J. Bacteriol.">
        <title>Draft Genome Sequence of the Soil Bacterium Burkholderia terrae Strain BS001, Which Interacts with Fungal Surface Structures.</title>
        <authorList>
            <person name="Nazir R."/>
            <person name="Hansen M.A."/>
            <person name="Sorensen S."/>
            <person name="van Elsas J.D."/>
        </authorList>
    </citation>
    <scope>NUCLEOTIDE SEQUENCE [LARGE SCALE GENOMIC DNA]</scope>
    <source>
        <strain evidence="2 3">BS001</strain>
    </source>
</reference>
<feature type="signal peptide" evidence="1">
    <location>
        <begin position="1"/>
        <end position="23"/>
    </location>
</feature>
<accession>A0ABN0FRX4</accession>